<dbReference type="HAMAP" id="MF_00109">
    <property type="entry name" value="Shikimate_kinase"/>
    <property type="match status" value="1"/>
</dbReference>
<feature type="compositionally biased region" description="Basic and acidic residues" evidence="8">
    <location>
        <begin position="328"/>
        <end position="340"/>
    </location>
</feature>
<keyword evidence="7" id="KW-0460">Magnesium</keyword>
<dbReference type="GO" id="GO:0009423">
    <property type="term" value="P:chorismate biosynthetic process"/>
    <property type="evidence" value="ECO:0007669"/>
    <property type="project" value="UniProtKB-UniRule"/>
</dbReference>
<dbReference type="InterPro" id="IPR031322">
    <property type="entry name" value="Shikimate/glucono_kinase"/>
</dbReference>
<dbReference type="PANTHER" id="PTHR21087">
    <property type="entry name" value="SHIKIMATE KINASE"/>
    <property type="match status" value="1"/>
</dbReference>
<dbReference type="GO" id="GO:0005524">
    <property type="term" value="F:ATP binding"/>
    <property type="evidence" value="ECO:0007669"/>
    <property type="project" value="UniProtKB-UniRule"/>
</dbReference>
<feature type="binding site" evidence="7">
    <location>
        <begin position="156"/>
        <end position="161"/>
    </location>
    <ligand>
        <name>ATP</name>
        <dbReference type="ChEBI" id="CHEBI:30616"/>
    </ligand>
</feature>
<accession>A0A4Y8MJ68</accession>
<feature type="compositionally biased region" description="Basic and acidic residues" evidence="8">
    <location>
        <begin position="17"/>
        <end position="27"/>
    </location>
</feature>
<dbReference type="AlphaFoldDB" id="A0A4Y8MJ68"/>
<feature type="region of interest" description="Disordered" evidence="8">
    <location>
        <begin position="1"/>
        <end position="33"/>
    </location>
</feature>
<evidence type="ECO:0000256" key="2">
    <source>
        <dbReference type="ARBA" id="ARBA00022679"/>
    </source>
</evidence>
<dbReference type="InterPro" id="IPR000623">
    <property type="entry name" value="Shikimate_kinase/TSH1"/>
</dbReference>
<dbReference type="GeneID" id="97309268"/>
<dbReference type="SUPFAM" id="SSF52540">
    <property type="entry name" value="P-loop containing nucleoside triphosphate hydrolases"/>
    <property type="match status" value="1"/>
</dbReference>
<comment type="function">
    <text evidence="7">Catalyzes the specific phosphorylation of the 3-hydroxyl group of shikimic acid using ATP as a cosubstrate.</text>
</comment>
<feature type="compositionally biased region" description="Polar residues" evidence="8">
    <location>
        <begin position="314"/>
        <end position="327"/>
    </location>
</feature>
<dbReference type="RefSeq" id="WP_134465963.1">
    <property type="nucleotide sequence ID" value="NZ_JBHMFL010000116.1"/>
</dbReference>
<keyword evidence="2 7" id="KW-0808">Transferase</keyword>
<comment type="subcellular location">
    <subcellularLocation>
        <location evidence="7">Cytoplasm</location>
    </subcellularLocation>
</comment>
<keyword evidence="4 7" id="KW-0418">Kinase</keyword>
<dbReference type="InterPro" id="IPR027417">
    <property type="entry name" value="P-loop_NTPase"/>
</dbReference>
<comment type="caution">
    <text evidence="10">The sequence shown here is derived from an EMBL/GenBank/DDBJ whole genome shotgun (WGS) entry which is preliminary data.</text>
</comment>
<dbReference type="Proteomes" id="UP000297385">
    <property type="component" value="Unassembled WGS sequence"/>
</dbReference>
<feature type="region of interest" description="Disordered" evidence="8">
    <location>
        <begin position="314"/>
        <end position="340"/>
    </location>
</feature>
<dbReference type="CDD" id="cd00093">
    <property type="entry name" value="HTH_XRE"/>
    <property type="match status" value="1"/>
</dbReference>
<feature type="binding site" evidence="7">
    <location>
        <position position="264"/>
    </location>
    <ligand>
        <name>ATP</name>
        <dbReference type="ChEBI" id="CHEBI:30616"/>
    </ligand>
</feature>
<feature type="binding site" evidence="7">
    <location>
        <position position="160"/>
    </location>
    <ligand>
        <name>Mg(2+)</name>
        <dbReference type="ChEBI" id="CHEBI:18420"/>
    </ligand>
</feature>
<dbReference type="Pfam" id="PF13560">
    <property type="entry name" value="HTH_31"/>
    <property type="match status" value="1"/>
</dbReference>
<dbReference type="InterPro" id="IPR001387">
    <property type="entry name" value="Cro/C1-type_HTH"/>
</dbReference>
<dbReference type="PRINTS" id="PR01100">
    <property type="entry name" value="SHIKIMTKNASE"/>
</dbReference>
<dbReference type="EMBL" id="SNVI01000005">
    <property type="protein sequence ID" value="TFE37434.1"/>
    <property type="molecule type" value="Genomic_DNA"/>
</dbReference>
<reference evidence="10 11" key="1">
    <citation type="submission" date="2019-03" db="EMBL/GenBank/DDBJ databases">
        <title>Complete Genome Sequence of Paraburkholderia dipogonis ICMP 19430T, a Nitrogen-fixing Symbiont of the South African Invasive Legume Dipogon lignosus in New Zealand.</title>
        <authorList>
            <person name="De Meyer S.E."/>
        </authorList>
    </citation>
    <scope>NUCLEOTIDE SEQUENCE [LARGE SCALE GENOMIC DNA]</scope>
    <source>
        <strain evidence="10 11">ICMP 19430</strain>
    </source>
</reference>
<dbReference type="CDD" id="cd00464">
    <property type="entry name" value="SK"/>
    <property type="match status" value="1"/>
</dbReference>
<evidence type="ECO:0000256" key="4">
    <source>
        <dbReference type="ARBA" id="ARBA00022777"/>
    </source>
</evidence>
<dbReference type="Pfam" id="PF01202">
    <property type="entry name" value="SKI"/>
    <property type="match status" value="1"/>
</dbReference>
<dbReference type="PANTHER" id="PTHR21087:SF16">
    <property type="entry name" value="SHIKIMATE KINASE 1, CHLOROPLASTIC"/>
    <property type="match status" value="1"/>
</dbReference>
<evidence type="ECO:0000256" key="8">
    <source>
        <dbReference type="SAM" id="MobiDB-lite"/>
    </source>
</evidence>
<protein>
    <recommendedName>
        <fullName evidence="7">Shikimate kinase</fullName>
        <shortName evidence="7">SK</shortName>
        <ecNumber evidence="7">2.7.1.71</ecNumber>
    </recommendedName>
</protein>
<organism evidence="10 11">
    <name type="scientific">Paraburkholderia dipogonis</name>
    <dbReference type="NCBI Taxonomy" id="1211383"/>
    <lineage>
        <taxon>Bacteria</taxon>
        <taxon>Pseudomonadati</taxon>
        <taxon>Pseudomonadota</taxon>
        <taxon>Betaproteobacteria</taxon>
        <taxon>Burkholderiales</taxon>
        <taxon>Burkholderiaceae</taxon>
        <taxon>Paraburkholderia</taxon>
    </lineage>
</organism>
<evidence type="ECO:0000256" key="1">
    <source>
        <dbReference type="ARBA" id="ARBA00022605"/>
    </source>
</evidence>
<name>A0A4Y8MJ68_9BURK</name>
<keyword evidence="7" id="KW-0963">Cytoplasm</keyword>
<evidence type="ECO:0000256" key="7">
    <source>
        <dbReference type="HAMAP-Rule" id="MF_00109"/>
    </source>
</evidence>
<dbReference type="Gene3D" id="3.40.50.300">
    <property type="entry name" value="P-loop containing nucleotide triphosphate hydrolases"/>
    <property type="match status" value="1"/>
</dbReference>
<dbReference type="GO" id="GO:0005829">
    <property type="term" value="C:cytosol"/>
    <property type="evidence" value="ECO:0007669"/>
    <property type="project" value="TreeGrafter"/>
</dbReference>
<comment type="caution">
    <text evidence="7">Lacks conserved residue(s) required for the propagation of feature annotation.</text>
</comment>
<dbReference type="GO" id="GO:0003677">
    <property type="term" value="F:DNA binding"/>
    <property type="evidence" value="ECO:0007669"/>
    <property type="project" value="InterPro"/>
</dbReference>
<keyword evidence="1 7" id="KW-0028">Amino-acid biosynthesis</keyword>
<keyword evidence="7" id="KW-0479">Metal-binding</keyword>
<comment type="subunit">
    <text evidence="7">Monomer.</text>
</comment>
<dbReference type="UniPathway" id="UPA00053">
    <property type="reaction ID" value="UER00088"/>
</dbReference>
<evidence type="ECO:0000256" key="5">
    <source>
        <dbReference type="ARBA" id="ARBA00022840"/>
    </source>
</evidence>
<dbReference type="EC" id="2.7.1.71" evidence="7"/>
<dbReference type="SUPFAM" id="SSF47413">
    <property type="entry name" value="lambda repressor-like DNA-binding domains"/>
    <property type="match status" value="1"/>
</dbReference>
<evidence type="ECO:0000259" key="9">
    <source>
        <dbReference type="PROSITE" id="PS50943"/>
    </source>
</evidence>
<comment type="catalytic activity">
    <reaction evidence="7">
        <text>shikimate + ATP = 3-phosphoshikimate + ADP + H(+)</text>
        <dbReference type="Rhea" id="RHEA:13121"/>
        <dbReference type="ChEBI" id="CHEBI:15378"/>
        <dbReference type="ChEBI" id="CHEBI:30616"/>
        <dbReference type="ChEBI" id="CHEBI:36208"/>
        <dbReference type="ChEBI" id="CHEBI:145989"/>
        <dbReference type="ChEBI" id="CHEBI:456216"/>
        <dbReference type="EC" id="2.7.1.71"/>
    </reaction>
</comment>
<evidence type="ECO:0000256" key="3">
    <source>
        <dbReference type="ARBA" id="ARBA00022741"/>
    </source>
</evidence>
<feature type="binding site" evidence="7">
    <location>
        <position position="283"/>
    </location>
    <ligand>
        <name>substrate</name>
    </ligand>
</feature>
<gene>
    <name evidence="7" type="primary">aroK</name>
    <name evidence="10" type="ORF">E2553_38850</name>
</gene>
<dbReference type="PROSITE" id="PS50943">
    <property type="entry name" value="HTH_CROC1"/>
    <property type="match status" value="1"/>
</dbReference>
<dbReference type="GO" id="GO:0000287">
    <property type="term" value="F:magnesium ion binding"/>
    <property type="evidence" value="ECO:0007669"/>
    <property type="project" value="UniProtKB-UniRule"/>
</dbReference>
<dbReference type="NCBIfam" id="NF006015">
    <property type="entry name" value="PRK08154.1"/>
    <property type="match status" value="1"/>
</dbReference>
<evidence type="ECO:0000313" key="11">
    <source>
        <dbReference type="Proteomes" id="UP000297385"/>
    </source>
</evidence>
<dbReference type="InterPro" id="IPR010982">
    <property type="entry name" value="Lambda_DNA-bd_dom_sf"/>
</dbReference>
<dbReference type="GO" id="GO:0008652">
    <property type="term" value="P:amino acid biosynthetic process"/>
    <property type="evidence" value="ECO:0007669"/>
    <property type="project" value="UniProtKB-KW"/>
</dbReference>
<keyword evidence="3 7" id="KW-0547">Nucleotide-binding</keyword>
<keyword evidence="5 7" id="KW-0067">ATP-binding</keyword>
<dbReference type="Gene3D" id="1.10.260.40">
    <property type="entry name" value="lambda repressor-like DNA-binding domains"/>
    <property type="match status" value="1"/>
</dbReference>
<comment type="pathway">
    <text evidence="7">Metabolic intermediate biosynthesis; chorismate biosynthesis; chorismate from D-erythrose 4-phosphate and phosphoenolpyruvate: step 5/7.</text>
</comment>
<evidence type="ECO:0000313" key="10">
    <source>
        <dbReference type="EMBL" id="TFE37434.1"/>
    </source>
</evidence>
<comment type="cofactor">
    <cofactor evidence="7">
        <name>Mg(2+)</name>
        <dbReference type="ChEBI" id="CHEBI:18420"/>
    </cofactor>
    <text evidence="7">Binds 1 Mg(2+) ion per subunit.</text>
</comment>
<feature type="binding site" evidence="7">
    <location>
        <position position="202"/>
    </location>
    <ligand>
        <name>substrate</name>
    </ligand>
</feature>
<dbReference type="SMART" id="SM00530">
    <property type="entry name" value="HTH_XRE"/>
    <property type="match status" value="1"/>
</dbReference>
<proteinExistence type="inferred from homology"/>
<dbReference type="GO" id="GO:0009073">
    <property type="term" value="P:aromatic amino acid family biosynthetic process"/>
    <property type="evidence" value="ECO:0007669"/>
    <property type="project" value="UniProtKB-KW"/>
</dbReference>
<evidence type="ECO:0000256" key="6">
    <source>
        <dbReference type="ARBA" id="ARBA00023141"/>
    </source>
</evidence>
<keyword evidence="6 7" id="KW-0057">Aromatic amino acid biosynthesis</keyword>
<dbReference type="GO" id="GO:0004765">
    <property type="term" value="F:shikimate kinase activity"/>
    <property type="evidence" value="ECO:0007669"/>
    <property type="project" value="UniProtKB-UniRule"/>
</dbReference>
<comment type="similarity">
    <text evidence="7">Belongs to the shikimate kinase family.</text>
</comment>
<feature type="domain" description="HTH cro/C1-type" evidence="9">
    <location>
        <begin position="43"/>
        <end position="97"/>
    </location>
</feature>
<sequence>MKLTSSNGRTIAGGHQQADDRADRDGSVEDAQDSLLRTVGSRVRALRARHALTRRSLAEHAGVSERYLAKLEGGSGNASILVLRKLAVALCCEPVDLLSSEDTAGQEEWGELQSMLRGKSSEELRAFRQILDGLTSRSVAQDPQRTERIALVGLRGAGKSTLGRMLAEERKCCFIELSRLVVEIAGCPVPEIYALYGEAAYRRYERRALEHAIEKYPRAVIAVPGGLVGESETYNLVLKHCFIVWLTASPDDHMSRVISQGDLRPMVGYNEATDDLRRILASRRDKYALADLTHDTSKMALVETYLALRDRIEQTQMRNSKNTADTSKASHGEEFRPQRQ</sequence>
<feature type="binding site" evidence="7">
    <location>
        <position position="225"/>
    </location>
    <ligand>
        <name>substrate</name>
    </ligand>
</feature>